<dbReference type="GO" id="GO:0008422">
    <property type="term" value="F:beta-glucosidase activity"/>
    <property type="evidence" value="ECO:0007669"/>
    <property type="project" value="TreeGrafter"/>
</dbReference>
<dbReference type="InterPro" id="IPR036881">
    <property type="entry name" value="Glyco_hydro_3_C_sf"/>
</dbReference>
<sequence length="836" mass="90420">MKKSLTLWAPLALAVLVGCNGPTNDNPSESATGDDLWPEHPTPLADPMAYEPEIDALLARMSVEEKVGQMIQPELRNVTPEDVKRYHLGSILNGGGSFPGGDKNATADDWLALADGFYEASMDDSDGFAAIPIVWATDAVHGHNNVKGATLFPHNIGLGATRNPDLIREIGTVTAREVAITGLDWNFAPTLAVARDDRWGRTYEAYAEDPEILYDYGKAMVEGLQGRANTDEFFGQGRVLATAKHYIADGGTEGGIDRGDAPFSELELRDVHGTGYFGALDAGVQTVMASFSSWQGKKLHGHGYLMNEVLKQRMGFDGLIVGDWNGHEFVDGCRQDSCPEAVNAGLDIFMVPDQWRALHANTVAQVKSGEISEERLNDAVRRILRVKFRAGMFEKAKPSERHYAGREDLIGADEHRAVARQAVRESLVLLKNQNGLLPLNPTQRILVAGDGADNIGKQAGGWTLTWQGTGNENDDFPGASSIYDGIAEAVTAAGGSVELDVDGNFDEKPDVAVVVFGEDPYAEMQGDRADVDYEPKADLALLKRLRDEGIPVVSVFLTGRPLWVNPEINASDAFVVAWLPGSEGVGVADVLVADAEGQPRHDFSGKLSFSWPARADQTPLNQGDGQTAQFPYGYGLTYADEGNLEPLSEDSGLTESEAQTVLPLFENRPMEPWQWVLSDVTERARVVTGSGAKLPGIEIQSVDRLVQEDSRAVRWTGAGPAEVALRSSGRVDLSAYAGEAHLRLDVNVVKAPTSAVALGMRCGQDCVANVDITEWLASAEENSWQTLSIDLSCLVEAGVDPSMVLSPFYMSTAGELQVKLYNVRLEMQYEGEGLCP</sequence>
<dbReference type="RefSeq" id="WP_123638470.1">
    <property type="nucleotide sequence ID" value="NZ_RJUK01000001.1"/>
</dbReference>
<dbReference type="Pfam" id="PF18559">
    <property type="entry name" value="Exop_C"/>
    <property type="match status" value="1"/>
</dbReference>
<dbReference type="InterPro" id="IPR002772">
    <property type="entry name" value="Glyco_hydro_3_C"/>
</dbReference>
<dbReference type="InterPro" id="IPR041443">
    <property type="entry name" value="Exop_C"/>
</dbReference>
<dbReference type="InterPro" id="IPR036962">
    <property type="entry name" value="Glyco_hydro_3_N_sf"/>
</dbReference>
<dbReference type="PANTHER" id="PTHR30620">
    <property type="entry name" value="PERIPLASMIC BETA-GLUCOSIDASE-RELATED"/>
    <property type="match status" value="1"/>
</dbReference>
<keyword evidence="6" id="KW-1185">Reference proteome</keyword>
<keyword evidence="1" id="KW-0378">Hydrolase</keyword>
<comment type="caution">
    <text evidence="5">The sequence shown here is derived from an EMBL/GenBank/DDBJ whole genome shotgun (WGS) entry which is preliminary data.</text>
</comment>
<dbReference type="InterPro" id="IPR001764">
    <property type="entry name" value="Glyco_hydro_3_N"/>
</dbReference>
<dbReference type="Pfam" id="PF01915">
    <property type="entry name" value="Glyco_hydro_3_C"/>
    <property type="match status" value="1"/>
</dbReference>
<gene>
    <name evidence="5" type="ORF">EDC38_2110</name>
</gene>
<dbReference type="PROSITE" id="PS51257">
    <property type="entry name" value="PROKAR_LIPOPROTEIN"/>
    <property type="match status" value="1"/>
</dbReference>
<organism evidence="5 6">
    <name type="scientific">Marinimicrobium koreense</name>
    <dbReference type="NCBI Taxonomy" id="306545"/>
    <lineage>
        <taxon>Bacteria</taxon>
        <taxon>Pseudomonadati</taxon>
        <taxon>Pseudomonadota</taxon>
        <taxon>Gammaproteobacteria</taxon>
        <taxon>Cellvibrionales</taxon>
        <taxon>Cellvibrionaceae</taxon>
        <taxon>Marinimicrobium</taxon>
    </lineage>
</organism>
<accession>A0A3N1P9X1</accession>
<feature type="domain" description="ExoP galactose-binding-like" evidence="4">
    <location>
        <begin position="671"/>
        <end position="825"/>
    </location>
</feature>
<dbReference type="InterPro" id="IPR017853">
    <property type="entry name" value="GH"/>
</dbReference>
<dbReference type="Gene3D" id="2.60.120.430">
    <property type="entry name" value="Galactose-binding lectin"/>
    <property type="match status" value="1"/>
</dbReference>
<dbReference type="Gene3D" id="3.40.50.1700">
    <property type="entry name" value="Glycoside hydrolase family 3 C-terminal domain"/>
    <property type="match status" value="1"/>
</dbReference>
<dbReference type="Pfam" id="PF00933">
    <property type="entry name" value="Glyco_hydro_3"/>
    <property type="match status" value="1"/>
</dbReference>
<name>A0A3N1P9X1_9GAMM</name>
<reference evidence="5 6" key="1">
    <citation type="submission" date="2018-11" db="EMBL/GenBank/DDBJ databases">
        <title>Genomic Encyclopedia of Type Strains, Phase IV (KMG-IV): sequencing the most valuable type-strain genomes for metagenomic binning, comparative biology and taxonomic classification.</title>
        <authorList>
            <person name="Goeker M."/>
        </authorList>
    </citation>
    <scope>NUCLEOTIDE SEQUENCE [LARGE SCALE GENOMIC DNA]</scope>
    <source>
        <strain evidence="5 6">DSM 16974</strain>
    </source>
</reference>
<dbReference type="GO" id="GO:0009251">
    <property type="term" value="P:glucan catabolic process"/>
    <property type="evidence" value="ECO:0007669"/>
    <property type="project" value="TreeGrafter"/>
</dbReference>
<dbReference type="Proteomes" id="UP000273643">
    <property type="component" value="Unassembled WGS sequence"/>
</dbReference>
<evidence type="ECO:0000313" key="6">
    <source>
        <dbReference type="Proteomes" id="UP000273643"/>
    </source>
</evidence>
<dbReference type="SUPFAM" id="SSF51445">
    <property type="entry name" value="(Trans)glycosidases"/>
    <property type="match status" value="1"/>
</dbReference>
<evidence type="ECO:0000313" key="5">
    <source>
        <dbReference type="EMBL" id="ROQ21486.1"/>
    </source>
</evidence>
<dbReference type="AlphaFoldDB" id="A0A3N1P9X1"/>
<dbReference type="OrthoDB" id="9781691at2"/>
<dbReference type="PRINTS" id="PR00133">
    <property type="entry name" value="GLHYDRLASE3"/>
</dbReference>
<proteinExistence type="predicted"/>
<feature type="domain" description="Glycoside hydrolase family 3 N-terminal" evidence="2">
    <location>
        <begin position="63"/>
        <end position="386"/>
    </location>
</feature>
<dbReference type="Gene3D" id="3.20.20.300">
    <property type="entry name" value="Glycoside hydrolase, family 3, N-terminal domain"/>
    <property type="match status" value="1"/>
</dbReference>
<evidence type="ECO:0000256" key="1">
    <source>
        <dbReference type="ARBA" id="ARBA00022801"/>
    </source>
</evidence>
<evidence type="ECO:0000259" key="3">
    <source>
        <dbReference type="Pfam" id="PF01915"/>
    </source>
</evidence>
<dbReference type="InterPro" id="IPR051915">
    <property type="entry name" value="Cellulose_Degrad_GH3"/>
</dbReference>
<evidence type="ECO:0000259" key="2">
    <source>
        <dbReference type="Pfam" id="PF00933"/>
    </source>
</evidence>
<dbReference type="PANTHER" id="PTHR30620:SF77">
    <property type="entry name" value="LYSOSOMAL BETA GLUCOSIDASE-LIKE"/>
    <property type="match status" value="1"/>
</dbReference>
<protein>
    <submittedName>
        <fullName evidence="5">Exo-1,4-beta-glucosidase</fullName>
    </submittedName>
</protein>
<feature type="domain" description="Glycoside hydrolase family 3 C-terminal" evidence="3">
    <location>
        <begin position="427"/>
        <end position="638"/>
    </location>
</feature>
<evidence type="ECO:0000259" key="4">
    <source>
        <dbReference type="Pfam" id="PF18559"/>
    </source>
</evidence>
<dbReference type="SUPFAM" id="SSF52279">
    <property type="entry name" value="Beta-D-glucan exohydrolase, C-terminal domain"/>
    <property type="match status" value="1"/>
</dbReference>
<dbReference type="EMBL" id="RJUK01000001">
    <property type="protein sequence ID" value="ROQ21486.1"/>
    <property type="molecule type" value="Genomic_DNA"/>
</dbReference>